<dbReference type="GO" id="GO:0098797">
    <property type="term" value="C:plasma membrane protein complex"/>
    <property type="evidence" value="ECO:0007669"/>
    <property type="project" value="TreeGrafter"/>
</dbReference>
<dbReference type="SUPFAM" id="SSF49464">
    <property type="entry name" value="Carboxypeptidase regulatory domain-like"/>
    <property type="match status" value="1"/>
</dbReference>
<dbReference type="Gene3D" id="3.30.1150.10">
    <property type="match status" value="1"/>
</dbReference>
<accession>A0A937DFV7</accession>
<feature type="region of interest" description="Disordered" evidence="1">
    <location>
        <begin position="244"/>
        <end position="269"/>
    </location>
</feature>
<keyword evidence="2" id="KW-1133">Transmembrane helix</keyword>
<proteinExistence type="predicted"/>
<evidence type="ECO:0000313" key="4">
    <source>
        <dbReference type="EMBL" id="MBL0766577.1"/>
    </source>
</evidence>
<dbReference type="InterPro" id="IPR037682">
    <property type="entry name" value="TonB_C"/>
</dbReference>
<dbReference type="RefSeq" id="WP_201923277.1">
    <property type="nucleotide sequence ID" value="NZ_JAERQG010000004.1"/>
</dbReference>
<comment type="caution">
    <text evidence="4">The sequence shown here is derived from an EMBL/GenBank/DDBJ whole genome shotgun (WGS) entry which is preliminary data.</text>
</comment>
<keyword evidence="4" id="KW-0121">Carboxypeptidase</keyword>
<keyword evidence="5" id="KW-1185">Reference proteome</keyword>
<feature type="domain" description="TonB C-terminal" evidence="3">
    <location>
        <begin position="372"/>
        <end position="461"/>
    </location>
</feature>
<keyword evidence="4" id="KW-0645">Protease</keyword>
<evidence type="ECO:0000256" key="2">
    <source>
        <dbReference type="SAM" id="Phobius"/>
    </source>
</evidence>
<keyword evidence="4" id="KW-0378">Hydrolase</keyword>
<dbReference type="PANTHER" id="PTHR33446:SF2">
    <property type="entry name" value="PROTEIN TONB"/>
    <property type="match status" value="1"/>
</dbReference>
<feature type="transmembrane region" description="Helical" evidence="2">
    <location>
        <begin position="90"/>
        <end position="111"/>
    </location>
</feature>
<dbReference type="Proteomes" id="UP000642920">
    <property type="component" value="Unassembled WGS sequence"/>
</dbReference>
<keyword evidence="2" id="KW-0812">Transmembrane</keyword>
<keyword evidence="2" id="KW-0472">Membrane</keyword>
<dbReference type="PROSITE" id="PS52015">
    <property type="entry name" value="TONB_CTD"/>
    <property type="match status" value="1"/>
</dbReference>
<dbReference type="InterPro" id="IPR008969">
    <property type="entry name" value="CarboxyPept-like_regulatory"/>
</dbReference>
<gene>
    <name evidence="4" type="ORF">JKP34_15015</name>
</gene>
<evidence type="ECO:0000313" key="5">
    <source>
        <dbReference type="Proteomes" id="UP000642920"/>
    </source>
</evidence>
<protein>
    <submittedName>
        <fullName evidence="4">Carboxypeptidase-like regulatory domain-containing protein</fullName>
    </submittedName>
</protein>
<dbReference type="AlphaFoldDB" id="A0A937DFV7"/>
<name>A0A937DFV7_9BACT</name>
<dbReference type="GO" id="GO:0031992">
    <property type="term" value="F:energy transducer activity"/>
    <property type="evidence" value="ECO:0007669"/>
    <property type="project" value="TreeGrafter"/>
</dbReference>
<dbReference type="Gene3D" id="2.60.40.1120">
    <property type="entry name" value="Carboxypeptidase-like, regulatory domain"/>
    <property type="match status" value="1"/>
</dbReference>
<dbReference type="GO" id="GO:0055085">
    <property type="term" value="P:transmembrane transport"/>
    <property type="evidence" value="ECO:0007669"/>
    <property type="project" value="InterPro"/>
</dbReference>
<dbReference type="GO" id="GO:0004180">
    <property type="term" value="F:carboxypeptidase activity"/>
    <property type="evidence" value="ECO:0007669"/>
    <property type="project" value="UniProtKB-KW"/>
</dbReference>
<dbReference type="InterPro" id="IPR051045">
    <property type="entry name" value="TonB-dependent_transducer"/>
</dbReference>
<reference evidence="4" key="1">
    <citation type="submission" date="2021-01" db="EMBL/GenBank/DDBJ databases">
        <title>Marivirga sp. nov., isolated from intertidal surface sediments.</title>
        <authorList>
            <person name="Zhang M."/>
        </authorList>
    </citation>
    <scope>NUCLEOTIDE SEQUENCE</scope>
    <source>
        <strain evidence="4">SM1354</strain>
    </source>
</reference>
<dbReference type="Pfam" id="PF03544">
    <property type="entry name" value="TonB_C"/>
    <property type="match status" value="1"/>
</dbReference>
<organism evidence="4 5">
    <name type="scientific">Marivirga atlantica</name>
    <dbReference type="NCBI Taxonomy" id="1548457"/>
    <lineage>
        <taxon>Bacteria</taxon>
        <taxon>Pseudomonadati</taxon>
        <taxon>Bacteroidota</taxon>
        <taxon>Cytophagia</taxon>
        <taxon>Cytophagales</taxon>
        <taxon>Marivirgaceae</taxon>
        <taxon>Marivirga</taxon>
    </lineage>
</organism>
<evidence type="ECO:0000259" key="3">
    <source>
        <dbReference type="PROSITE" id="PS52015"/>
    </source>
</evidence>
<evidence type="ECO:0000256" key="1">
    <source>
        <dbReference type="SAM" id="MobiDB-lite"/>
    </source>
</evidence>
<dbReference type="EMBL" id="JAERQG010000004">
    <property type="protein sequence ID" value="MBL0766577.1"/>
    <property type="molecule type" value="Genomic_DNA"/>
</dbReference>
<dbReference type="PANTHER" id="PTHR33446">
    <property type="entry name" value="PROTEIN TONB-RELATED"/>
    <property type="match status" value="1"/>
</dbReference>
<dbReference type="Pfam" id="PF13715">
    <property type="entry name" value="CarbopepD_reg_2"/>
    <property type="match status" value="1"/>
</dbReference>
<dbReference type="SUPFAM" id="SSF74653">
    <property type="entry name" value="TolA/TonB C-terminal domain"/>
    <property type="match status" value="1"/>
</dbReference>
<sequence length="461" mass="51441">MSDKNNHIEPLKSLSPEMMEAYLNNKLNAQDQYRVEKYLLDHPFEAEAMDGFETFPEAIQDIPMLEQHIDKRINQEEEKRTKVIPLWKRALPYAATLIILLTATIIVLKYASEDKEINPISIKDSDEIDLDLFTYELPVKPSKESVNQTVDNYASEQIAKTQPTKTTQTKTLADNKPVKMEIQEQSDLEEIVFEDSDMIAATPNKTEVVFDSPKVAAINVQVEPIQIDIPAELEIAMADEVKEEEPSLSKSAGMATERSMAKKKSSQSKTISGYVTDAETGEALPGVNVLVQGSTQGTNTNLDGYFEIEASPNDILQIAFIGMQTKEVSVGNNSTIDVELETDVQQLSEVVVTSHGEEKEQTEVYISAKPENGKRAFKNYVEENIRLPEEVKSGEVSGKVKLQFTVTSRGEIIDIKVIKSLSQACNQEAIRLLKSGPKWQPATRNGIPESDVAKVSIKFRQ</sequence>